<dbReference type="PANTHER" id="PTHR35896">
    <property type="entry name" value="IG-LIKE DOMAIN-CONTAINING PROTEIN"/>
    <property type="match status" value="1"/>
</dbReference>
<feature type="compositionally biased region" description="Acidic residues" evidence="1">
    <location>
        <begin position="23"/>
        <end position="32"/>
    </location>
</feature>
<evidence type="ECO:0000313" key="3">
    <source>
        <dbReference type="Proteomes" id="UP001271007"/>
    </source>
</evidence>
<keyword evidence="3" id="KW-1185">Reference proteome</keyword>
<dbReference type="Proteomes" id="UP001271007">
    <property type="component" value="Unassembled WGS sequence"/>
</dbReference>
<evidence type="ECO:0000313" key="2">
    <source>
        <dbReference type="EMBL" id="KAK3050539.1"/>
    </source>
</evidence>
<evidence type="ECO:0000256" key="1">
    <source>
        <dbReference type="SAM" id="MobiDB-lite"/>
    </source>
</evidence>
<comment type="caution">
    <text evidence="2">The sequence shown here is derived from an EMBL/GenBank/DDBJ whole genome shotgun (WGS) entry which is preliminary data.</text>
</comment>
<proteinExistence type="predicted"/>
<gene>
    <name evidence="2" type="ORF">LTR09_008178</name>
</gene>
<dbReference type="InterPro" id="IPR053008">
    <property type="entry name" value="Phomopsin_biosynth_assoc"/>
</dbReference>
<feature type="region of interest" description="Disordered" evidence="1">
    <location>
        <begin position="20"/>
        <end position="43"/>
    </location>
</feature>
<dbReference type="EMBL" id="JAWDJX010000031">
    <property type="protein sequence ID" value="KAK3050539.1"/>
    <property type="molecule type" value="Genomic_DNA"/>
</dbReference>
<sequence>MLGAVKPPHWFKRVRFDEKTYSDESDNDDEDAGLIHQRKSRSRKKEAEFVELSLRPMLHTAPDHITSEEAGQVPAWDCGRTVEEAMSRGCPFDVISNLWTPPRCYNSTFALEALQGVSVESDSGGVGAPEFGLGGFAWYEDEELSQPILSADDLEQFLAKRDAEGMPLEAYTHMSFHAAHCSYLARVATDGLNRLRNGERDVWVPEVAADPHHARHCEHVFGELYRLGEDGARRDKTGVGFGIAPCVQIG</sequence>
<name>A0AAJ0DHZ4_9PEZI</name>
<reference evidence="2" key="1">
    <citation type="submission" date="2023-04" db="EMBL/GenBank/DDBJ databases">
        <title>Black Yeasts Isolated from many extreme environments.</title>
        <authorList>
            <person name="Coleine C."/>
            <person name="Stajich J.E."/>
            <person name="Selbmann L."/>
        </authorList>
    </citation>
    <scope>NUCLEOTIDE SEQUENCE</scope>
    <source>
        <strain evidence="2">CCFEE 5312</strain>
    </source>
</reference>
<accession>A0AAJ0DHZ4</accession>
<dbReference type="AlphaFoldDB" id="A0AAJ0DHZ4"/>
<dbReference type="PANTHER" id="PTHR35896:SF3">
    <property type="entry name" value="MAJOR FACILITATOR SUPERFAMILY TRANSPORTER"/>
    <property type="match status" value="1"/>
</dbReference>
<organism evidence="2 3">
    <name type="scientific">Extremus antarcticus</name>
    <dbReference type="NCBI Taxonomy" id="702011"/>
    <lineage>
        <taxon>Eukaryota</taxon>
        <taxon>Fungi</taxon>
        <taxon>Dikarya</taxon>
        <taxon>Ascomycota</taxon>
        <taxon>Pezizomycotina</taxon>
        <taxon>Dothideomycetes</taxon>
        <taxon>Dothideomycetidae</taxon>
        <taxon>Mycosphaerellales</taxon>
        <taxon>Extremaceae</taxon>
        <taxon>Extremus</taxon>
    </lineage>
</organism>
<protein>
    <submittedName>
        <fullName evidence="2">Uncharacterized protein</fullName>
    </submittedName>
</protein>